<keyword evidence="2" id="KW-1185">Reference proteome</keyword>
<evidence type="ECO:0000313" key="1">
    <source>
        <dbReference type="EMBL" id="KAG5624187.1"/>
    </source>
</evidence>
<proteinExistence type="predicted"/>
<evidence type="ECO:0000313" key="2">
    <source>
        <dbReference type="Proteomes" id="UP000824120"/>
    </source>
</evidence>
<sequence>MSDSIINSAKPVHILFLPSGLGLHRDLESTSLPCYLKSILQDTQDLTDLIIFKQNKADPVS</sequence>
<accession>A0A9J6AIN6</accession>
<dbReference type="Proteomes" id="UP000824120">
    <property type="component" value="Chromosome 2"/>
</dbReference>
<name>A0A9J6AIN6_SOLCO</name>
<dbReference type="EMBL" id="JACXVP010000002">
    <property type="protein sequence ID" value="KAG5624187.1"/>
    <property type="molecule type" value="Genomic_DNA"/>
</dbReference>
<reference evidence="1 2" key="1">
    <citation type="submission" date="2020-09" db="EMBL/GenBank/DDBJ databases">
        <title>De no assembly of potato wild relative species, Solanum commersonii.</title>
        <authorList>
            <person name="Cho K."/>
        </authorList>
    </citation>
    <scope>NUCLEOTIDE SEQUENCE [LARGE SCALE GENOMIC DNA]</scope>
    <source>
        <strain evidence="1">LZ3.2</strain>
        <tissue evidence="1">Leaf</tissue>
    </source>
</reference>
<dbReference type="AlphaFoldDB" id="A0A9J6AIN6"/>
<comment type="caution">
    <text evidence="1">The sequence shown here is derived from an EMBL/GenBank/DDBJ whole genome shotgun (WGS) entry which is preliminary data.</text>
</comment>
<protein>
    <submittedName>
        <fullName evidence="1">Uncharacterized protein</fullName>
    </submittedName>
</protein>
<organism evidence="1 2">
    <name type="scientific">Solanum commersonii</name>
    <name type="common">Commerson's wild potato</name>
    <name type="synonym">Commerson's nightshade</name>
    <dbReference type="NCBI Taxonomy" id="4109"/>
    <lineage>
        <taxon>Eukaryota</taxon>
        <taxon>Viridiplantae</taxon>
        <taxon>Streptophyta</taxon>
        <taxon>Embryophyta</taxon>
        <taxon>Tracheophyta</taxon>
        <taxon>Spermatophyta</taxon>
        <taxon>Magnoliopsida</taxon>
        <taxon>eudicotyledons</taxon>
        <taxon>Gunneridae</taxon>
        <taxon>Pentapetalae</taxon>
        <taxon>asterids</taxon>
        <taxon>lamiids</taxon>
        <taxon>Solanales</taxon>
        <taxon>Solanaceae</taxon>
        <taxon>Solanoideae</taxon>
        <taxon>Solaneae</taxon>
        <taxon>Solanum</taxon>
    </lineage>
</organism>
<gene>
    <name evidence="1" type="ORF">H5410_009405</name>
</gene>